<proteinExistence type="predicted"/>
<evidence type="ECO:0000313" key="1">
    <source>
        <dbReference type="EMBL" id="CAF4425270.1"/>
    </source>
</evidence>
<sequence length="117" mass="13440">AINNAATDFIPFCVFGQLFRDECLTIYCCRKPTSEQLAREAKQKYQERYLQLKRNSKTRLVNHEQQTVQLTKDYLRTIPSFSSDSTTGMTPLSNDQNFSTNILRLLDPSVSLDGNLQ</sequence>
<dbReference type="Proteomes" id="UP000663868">
    <property type="component" value="Unassembled WGS sequence"/>
</dbReference>
<dbReference type="AlphaFoldDB" id="A0A820QQ13"/>
<dbReference type="EMBL" id="CAJOBB010027766">
    <property type="protein sequence ID" value="CAF4425270.1"/>
    <property type="molecule type" value="Genomic_DNA"/>
</dbReference>
<protein>
    <submittedName>
        <fullName evidence="1">Uncharacterized protein</fullName>
    </submittedName>
</protein>
<reference evidence="1" key="1">
    <citation type="submission" date="2021-02" db="EMBL/GenBank/DDBJ databases">
        <authorList>
            <person name="Nowell W R."/>
        </authorList>
    </citation>
    <scope>NUCLEOTIDE SEQUENCE</scope>
</reference>
<evidence type="ECO:0000313" key="2">
    <source>
        <dbReference type="Proteomes" id="UP000663868"/>
    </source>
</evidence>
<organism evidence="1 2">
    <name type="scientific">Adineta steineri</name>
    <dbReference type="NCBI Taxonomy" id="433720"/>
    <lineage>
        <taxon>Eukaryota</taxon>
        <taxon>Metazoa</taxon>
        <taxon>Spiralia</taxon>
        <taxon>Gnathifera</taxon>
        <taxon>Rotifera</taxon>
        <taxon>Eurotatoria</taxon>
        <taxon>Bdelloidea</taxon>
        <taxon>Adinetida</taxon>
        <taxon>Adinetidae</taxon>
        <taxon>Adineta</taxon>
    </lineage>
</organism>
<comment type="caution">
    <text evidence="1">The sequence shown here is derived from an EMBL/GenBank/DDBJ whole genome shotgun (WGS) entry which is preliminary data.</text>
</comment>
<gene>
    <name evidence="1" type="ORF">KXQ929_LOCUS52446</name>
</gene>
<feature type="non-terminal residue" evidence="1">
    <location>
        <position position="1"/>
    </location>
</feature>
<accession>A0A820QQ13</accession>
<name>A0A820QQ13_9BILA</name>